<organism evidence="1 2">
    <name type="scientific">Motilimonas pumila</name>
    <dbReference type="NCBI Taxonomy" id="2303987"/>
    <lineage>
        <taxon>Bacteria</taxon>
        <taxon>Pseudomonadati</taxon>
        <taxon>Pseudomonadota</taxon>
        <taxon>Gammaproteobacteria</taxon>
        <taxon>Alteromonadales</taxon>
        <taxon>Alteromonadales genera incertae sedis</taxon>
        <taxon>Motilimonas</taxon>
    </lineage>
</organism>
<keyword evidence="2" id="KW-1185">Reference proteome</keyword>
<gene>
    <name evidence="1" type="ORF">D1Z90_19850</name>
</gene>
<name>A0A418Y9G1_9GAMM</name>
<proteinExistence type="predicted"/>
<protein>
    <submittedName>
        <fullName evidence="1">Uncharacterized protein</fullName>
    </submittedName>
</protein>
<evidence type="ECO:0000313" key="2">
    <source>
        <dbReference type="Proteomes" id="UP000283255"/>
    </source>
</evidence>
<dbReference type="Proteomes" id="UP000283255">
    <property type="component" value="Unassembled WGS sequence"/>
</dbReference>
<dbReference type="EMBL" id="QZCH01000052">
    <property type="protein sequence ID" value="RJG37352.1"/>
    <property type="molecule type" value="Genomic_DNA"/>
</dbReference>
<sequence>MSLAEAQNGMQAALSRNAEQISNNMNAGMKASLGLEKTSNAQRLALFKEMIKNKDATLFDMVEVFQ</sequence>
<reference evidence="1 2" key="1">
    <citation type="submission" date="2018-09" db="EMBL/GenBank/DDBJ databases">
        <authorList>
            <person name="Wang F."/>
        </authorList>
    </citation>
    <scope>NUCLEOTIDE SEQUENCE [LARGE SCALE GENOMIC DNA]</scope>
    <source>
        <strain evidence="1 2">PLHSC7-2</strain>
    </source>
</reference>
<dbReference type="AlphaFoldDB" id="A0A418Y9G1"/>
<comment type="caution">
    <text evidence="1">The sequence shown here is derived from an EMBL/GenBank/DDBJ whole genome shotgun (WGS) entry which is preliminary data.</text>
</comment>
<dbReference type="RefSeq" id="WP_119912531.1">
    <property type="nucleotide sequence ID" value="NZ_QZCH01000052.1"/>
</dbReference>
<accession>A0A418Y9G1</accession>
<reference evidence="1 2" key="2">
    <citation type="submission" date="2019-01" db="EMBL/GenBank/DDBJ databases">
        <title>Motilimonas pumilus sp. nov., isolated from the gut of sea cucumber (Apostichopus japonicus).</title>
        <authorList>
            <person name="Wang F.-Q."/>
            <person name="Ren L.-H."/>
            <person name="Lin Y.-W."/>
            <person name="Sun G.-H."/>
            <person name="Du Z.-J."/>
            <person name="Zhao J.-X."/>
            <person name="Liu X.-J."/>
            <person name="Liu L.-J."/>
        </authorList>
    </citation>
    <scope>NUCLEOTIDE SEQUENCE [LARGE SCALE GENOMIC DNA]</scope>
    <source>
        <strain evidence="1 2">PLHSC7-2</strain>
    </source>
</reference>
<evidence type="ECO:0000313" key="1">
    <source>
        <dbReference type="EMBL" id="RJG37352.1"/>
    </source>
</evidence>